<reference evidence="2" key="1">
    <citation type="journal article" date="2003" name="Genome Biol.">
        <title>An integrated gene annotation and transcriptional profiling approach towards the full gene content of the Drosophila genome.</title>
        <authorList>
            <person name="Hild M."/>
            <person name="Beckmann B."/>
            <person name="Haas S.A."/>
            <person name="Koch B."/>
            <person name="Solovyev V."/>
            <person name="Busold C."/>
            <person name="Fellenberg K."/>
            <person name="Boutros M."/>
            <person name="Vingron M."/>
            <person name="Sauer F."/>
            <person name="Hoheisel J.D."/>
            <person name="Paro R."/>
        </authorList>
    </citation>
    <scope>NUCLEOTIDE SEQUENCE</scope>
</reference>
<accession>Q6IJS5</accession>
<evidence type="ECO:0000313" key="2">
    <source>
        <dbReference type="EMBL" id="DAA04147.1"/>
    </source>
</evidence>
<name>Q6IJS5_DROME</name>
<feature type="transmembrane region" description="Helical" evidence="1">
    <location>
        <begin position="12"/>
        <end position="35"/>
    </location>
</feature>
<protein>
    <submittedName>
        <fullName evidence="2">HDC14351</fullName>
    </submittedName>
</protein>
<keyword evidence="1" id="KW-1133">Transmembrane helix</keyword>
<evidence type="ECO:0000256" key="1">
    <source>
        <dbReference type="SAM" id="Phobius"/>
    </source>
</evidence>
<proteinExistence type="predicted"/>
<feature type="transmembrane region" description="Helical" evidence="1">
    <location>
        <begin position="41"/>
        <end position="62"/>
    </location>
</feature>
<keyword evidence="1" id="KW-0472">Membrane</keyword>
<dbReference type="EMBL" id="BK002641">
    <property type="protein sequence ID" value="DAA04147.1"/>
    <property type="molecule type" value="Genomic_DNA"/>
</dbReference>
<dbReference type="AlphaFoldDB" id="Q6IJS5"/>
<keyword evidence="1" id="KW-0812">Transmembrane</keyword>
<gene>
    <name evidence="2" type="ORF">HDC14351</name>
</gene>
<sequence length="157" mass="17440">MRRHLINTSPHYYIVLANAAANASALFFAPIGAVYECLVGMAITITNGIAIAITITITFVMAKGNGSKEWEWDWDWESSLICMQIMDLLRLVKATETFFNGLGLRSFWVSSASSVFGLRLQMIQVEAQVQVQGSIVTVETGQPQPAIARLYNILRLR</sequence>
<organism evidence="2">
    <name type="scientific">Drosophila melanogaster</name>
    <name type="common">Fruit fly</name>
    <dbReference type="NCBI Taxonomy" id="7227"/>
    <lineage>
        <taxon>Eukaryota</taxon>
        <taxon>Metazoa</taxon>
        <taxon>Ecdysozoa</taxon>
        <taxon>Arthropoda</taxon>
        <taxon>Hexapoda</taxon>
        <taxon>Insecta</taxon>
        <taxon>Pterygota</taxon>
        <taxon>Neoptera</taxon>
        <taxon>Endopterygota</taxon>
        <taxon>Diptera</taxon>
        <taxon>Brachycera</taxon>
        <taxon>Muscomorpha</taxon>
        <taxon>Ephydroidea</taxon>
        <taxon>Drosophilidae</taxon>
        <taxon>Drosophila</taxon>
        <taxon>Sophophora</taxon>
    </lineage>
</organism>